<evidence type="ECO:0000313" key="4">
    <source>
        <dbReference type="EMBL" id="EDS41464.1"/>
    </source>
</evidence>
<organism>
    <name type="scientific">Culex quinquefasciatus</name>
    <name type="common">Southern house mosquito</name>
    <name type="synonym">Culex pungens</name>
    <dbReference type="NCBI Taxonomy" id="7176"/>
    <lineage>
        <taxon>Eukaryota</taxon>
        <taxon>Metazoa</taxon>
        <taxon>Ecdysozoa</taxon>
        <taxon>Arthropoda</taxon>
        <taxon>Hexapoda</taxon>
        <taxon>Insecta</taxon>
        <taxon>Pterygota</taxon>
        <taxon>Neoptera</taxon>
        <taxon>Endopterygota</taxon>
        <taxon>Diptera</taxon>
        <taxon>Nematocera</taxon>
        <taxon>Culicoidea</taxon>
        <taxon>Culicidae</taxon>
        <taxon>Culicinae</taxon>
        <taxon>Culicini</taxon>
        <taxon>Culex</taxon>
        <taxon>Culex</taxon>
    </lineage>
</organism>
<dbReference type="EMBL" id="DS232414">
    <property type="protein sequence ID" value="EDS41464.1"/>
    <property type="molecule type" value="Genomic_DNA"/>
</dbReference>
<dbReference type="PROSITE" id="PS50020">
    <property type="entry name" value="WW_DOMAIN_2"/>
    <property type="match status" value="1"/>
</dbReference>
<proteinExistence type="predicted"/>
<dbReference type="SMART" id="SM00456">
    <property type="entry name" value="WW"/>
    <property type="match status" value="1"/>
</dbReference>
<keyword evidence="6" id="KW-1185">Reference proteome</keyword>
<dbReference type="InterPro" id="IPR036020">
    <property type="entry name" value="WW_dom_sf"/>
</dbReference>
<feature type="compositionally biased region" description="Basic and acidic residues" evidence="2">
    <location>
        <begin position="45"/>
        <end position="55"/>
    </location>
</feature>
<dbReference type="PANTHER" id="PTHR15377">
    <property type="entry name" value="TRANSCRIPTION ELONGATION REGULATOR 1"/>
    <property type="match status" value="1"/>
</dbReference>
<evidence type="ECO:0000313" key="6">
    <source>
        <dbReference type="Proteomes" id="UP000002320"/>
    </source>
</evidence>
<evidence type="ECO:0000313" key="5">
    <source>
        <dbReference type="EnsemblMetazoa" id="CPIJ015142-PA"/>
    </source>
</evidence>
<dbReference type="InterPro" id="IPR001202">
    <property type="entry name" value="WW_dom"/>
</dbReference>
<dbReference type="STRING" id="7176.B0X6I1"/>
<gene>
    <name evidence="5" type="primary">6048314</name>
    <name evidence="4" type="ORF">CpipJ_CPIJ015142</name>
</gene>
<dbReference type="eggNOG" id="ENOG502SR73">
    <property type="taxonomic scope" value="Eukaryota"/>
</dbReference>
<dbReference type="Proteomes" id="UP000002320">
    <property type="component" value="Unassembled WGS sequence"/>
</dbReference>
<reference evidence="5" key="2">
    <citation type="submission" date="2020-05" db="UniProtKB">
        <authorList>
            <consortium name="EnsemblMetazoa"/>
        </authorList>
    </citation>
    <scope>IDENTIFICATION</scope>
    <source>
        <strain evidence="5">JHB</strain>
    </source>
</reference>
<accession>B0X6I1</accession>
<reference evidence="4" key="1">
    <citation type="submission" date="2007-03" db="EMBL/GenBank/DDBJ databases">
        <title>Annotation of Culex pipiens quinquefasciatus.</title>
        <authorList>
            <consortium name="The Broad Institute Genome Sequencing Platform"/>
            <person name="Atkinson P.W."/>
            <person name="Hemingway J."/>
            <person name="Christensen B.M."/>
            <person name="Higgs S."/>
            <person name="Kodira C."/>
            <person name="Hannick L."/>
            <person name="Megy K."/>
            <person name="O'Leary S."/>
            <person name="Pearson M."/>
            <person name="Haas B.J."/>
            <person name="Mauceli E."/>
            <person name="Wortman J.R."/>
            <person name="Lee N.H."/>
            <person name="Guigo R."/>
            <person name="Stanke M."/>
            <person name="Alvarado L."/>
            <person name="Amedeo P."/>
            <person name="Antoine C.H."/>
            <person name="Arensburger P."/>
            <person name="Bidwell S.L."/>
            <person name="Crawford M."/>
            <person name="Camaro F."/>
            <person name="Devon K."/>
            <person name="Engels R."/>
            <person name="Hammond M."/>
            <person name="Howarth C."/>
            <person name="Koehrsen M."/>
            <person name="Lawson D."/>
            <person name="Montgomery P."/>
            <person name="Nene V."/>
            <person name="Nusbaum C."/>
            <person name="Puiu D."/>
            <person name="Romero-Severson J."/>
            <person name="Severson D.W."/>
            <person name="Shumway M."/>
            <person name="Sisk P."/>
            <person name="Stolte C."/>
            <person name="Zeng Q."/>
            <person name="Eisenstadt E."/>
            <person name="Fraser-Liggett C."/>
            <person name="Strausberg R."/>
            <person name="Galagan J."/>
            <person name="Birren B."/>
            <person name="Collins F.H."/>
        </authorList>
    </citation>
    <scope>NUCLEOTIDE SEQUENCE [LARGE SCALE GENOMIC DNA]</scope>
    <source>
        <strain evidence="4">JHB</strain>
    </source>
</reference>
<dbReference type="CDD" id="cd00201">
    <property type="entry name" value="WW"/>
    <property type="match status" value="1"/>
</dbReference>
<dbReference type="GO" id="GO:0070063">
    <property type="term" value="F:RNA polymerase binding"/>
    <property type="evidence" value="ECO:0007669"/>
    <property type="project" value="InterPro"/>
</dbReference>
<dbReference type="Gene3D" id="2.20.70.10">
    <property type="match status" value="1"/>
</dbReference>
<protein>
    <recommendedName>
        <fullName evidence="3">WW domain-containing protein</fullName>
    </recommendedName>
</protein>
<evidence type="ECO:0000259" key="3">
    <source>
        <dbReference type="PROSITE" id="PS50020"/>
    </source>
</evidence>
<dbReference type="HOGENOM" id="CLU_047621_1_0_1"/>
<dbReference type="VEuPathDB" id="VectorBase:CPIJ015142"/>
<dbReference type="GO" id="GO:0003712">
    <property type="term" value="F:transcription coregulator activity"/>
    <property type="evidence" value="ECO:0007669"/>
    <property type="project" value="TreeGrafter"/>
</dbReference>
<name>B0X6I1_CULQU</name>
<dbReference type="Pfam" id="PF00397">
    <property type="entry name" value="WW"/>
    <property type="match status" value="1"/>
</dbReference>
<evidence type="ECO:0000256" key="1">
    <source>
        <dbReference type="ARBA" id="ARBA00022737"/>
    </source>
</evidence>
<feature type="region of interest" description="Disordered" evidence="2">
    <location>
        <begin position="165"/>
        <end position="220"/>
    </location>
</feature>
<dbReference type="SUPFAM" id="SSF51045">
    <property type="entry name" value="WW domain"/>
    <property type="match status" value="1"/>
</dbReference>
<keyword evidence="1" id="KW-0677">Repeat</keyword>
<dbReference type="KEGG" id="cqu:CpipJ_CPIJ015142"/>
<dbReference type="EnsemblMetazoa" id="CPIJ015142-RA">
    <property type="protein sequence ID" value="CPIJ015142-PA"/>
    <property type="gene ID" value="CPIJ015142"/>
</dbReference>
<dbReference type="InterPro" id="IPR045148">
    <property type="entry name" value="TCRG1-like"/>
</dbReference>
<evidence type="ECO:0000256" key="2">
    <source>
        <dbReference type="SAM" id="MobiDB-lite"/>
    </source>
</evidence>
<dbReference type="InParanoid" id="B0X6I1"/>
<feature type="domain" description="WW" evidence="3">
    <location>
        <begin position="5"/>
        <end position="38"/>
    </location>
</feature>
<dbReference type="PANTHER" id="PTHR15377:SF3">
    <property type="entry name" value="WW DOMAIN-CONTAINING PROTEIN"/>
    <property type="match status" value="1"/>
</dbReference>
<feature type="compositionally biased region" description="Acidic residues" evidence="2">
    <location>
        <begin position="165"/>
        <end position="179"/>
    </location>
</feature>
<feature type="region of interest" description="Disordered" evidence="2">
    <location>
        <begin position="34"/>
        <end position="69"/>
    </location>
</feature>
<feature type="compositionally biased region" description="Basic residues" evidence="2">
    <location>
        <begin position="188"/>
        <end position="199"/>
    </location>
</feature>
<sequence length="236" mass="26525">MAAAAKAESEWTEQRTKEGKLFYWNSVTKESVWEKPDGFQAEKQPPTDKKEEKSSEPGQPTPRVRKYHDHPGGQWVVFFRPKSKPLNVMRIAADLEKHYSGVTEVTKLHRNKLRVALNNAKEANGIVCDPKFCVEYRVWIPARSVEIDEIVKTSKVENHYAVLAEEDPQSEEEATEEELVYSTPGGGPKRKKKIKKKSSKAQSEKTGSPPTETRLPQPGAAAFNPGACCFEAEWAA</sequence>
<dbReference type="GO" id="GO:0005634">
    <property type="term" value="C:nucleus"/>
    <property type="evidence" value="ECO:0007669"/>
    <property type="project" value="TreeGrafter"/>
</dbReference>
<dbReference type="AlphaFoldDB" id="B0X6I1"/>